<dbReference type="HOGENOM" id="CLU_3087395_0_0_1"/>
<accession>W7MRP3</accession>
<proteinExistence type="predicted"/>
<dbReference type="EMBL" id="CM000581">
    <property type="protein sequence ID" value="EWG54123.1"/>
    <property type="molecule type" value="Genomic_DNA"/>
</dbReference>
<dbReference type="Proteomes" id="UP000009096">
    <property type="component" value="Chromosome 4"/>
</dbReference>
<gene>
    <name evidence="1" type="ORF">FVEG_12414</name>
</gene>
<evidence type="ECO:0000313" key="1">
    <source>
        <dbReference type="EMBL" id="EWG54123.1"/>
    </source>
</evidence>
<dbReference type="GeneID" id="30069861"/>
<sequence length="52" mass="5900">MAAFQGSFIINQTSLDEAQNWCEKGRFSSIKRIAQSVVTPFELQYSDILESN</sequence>
<dbReference type="AlphaFoldDB" id="W7MRP3"/>
<dbReference type="EMBL" id="DS022260">
    <property type="protein sequence ID" value="EWG54123.1"/>
    <property type="molecule type" value="Genomic_DNA"/>
</dbReference>
<keyword evidence="2" id="KW-1185">Reference proteome</keyword>
<reference evidence="1 2" key="1">
    <citation type="journal article" date="2010" name="Nature">
        <title>Comparative genomics reveals mobile pathogenicity chromosomes in Fusarium.</title>
        <authorList>
            <person name="Ma L.J."/>
            <person name="van der Does H.C."/>
            <person name="Borkovich K.A."/>
            <person name="Coleman J.J."/>
            <person name="Daboussi M.J."/>
            <person name="Di Pietro A."/>
            <person name="Dufresne M."/>
            <person name="Freitag M."/>
            <person name="Grabherr M."/>
            <person name="Henrissat B."/>
            <person name="Houterman P.M."/>
            <person name="Kang S."/>
            <person name="Shim W.B."/>
            <person name="Woloshuk C."/>
            <person name="Xie X."/>
            <person name="Xu J.R."/>
            <person name="Antoniw J."/>
            <person name="Baker S.E."/>
            <person name="Bluhm B.H."/>
            <person name="Breakspear A."/>
            <person name="Brown D.W."/>
            <person name="Butchko R.A."/>
            <person name="Chapman S."/>
            <person name="Coulson R."/>
            <person name="Coutinho P.M."/>
            <person name="Danchin E.G."/>
            <person name="Diener A."/>
            <person name="Gale L.R."/>
            <person name="Gardiner D.M."/>
            <person name="Goff S."/>
            <person name="Hammond-Kosack K.E."/>
            <person name="Hilburn K."/>
            <person name="Hua-Van A."/>
            <person name="Jonkers W."/>
            <person name="Kazan K."/>
            <person name="Kodira C.D."/>
            <person name="Koehrsen M."/>
            <person name="Kumar L."/>
            <person name="Lee Y.H."/>
            <person name="Li L."/>
            <person name="Manners J.M."/>
            <person name="Miranda-Saavedra D."/>
            <person name="Mukherjee M."/>
            <person name="Park G."/>
            <person name="Park J."/>
            <person name="Park S.Y."/>
            <person name="Proctor R.H."/>
            <person name="Regev A."/>
            <person name="Ruiz-Roldan M.C."/>
            <person name="Sain D."/>
            <person name="Sakthikumar S."/>
            <person name="Sykes S."/>
            <person name="Schwartz D.C."/>
            <person name="Turgeon B.G."/>
            <person name="Wapinski I."/>
            <person name="Yoder O."/>
            <person name="Young S."/>
            <person name="Zeng Q."/>
            <person name="Zhou S."/>
            <person name="Galagan J."/>
            <person name="Cuomo C.A."/>
            <person name="Kistler H.C."/>
            <person name="Rep M."/>
        </authorList>
    </citation>
    <scope>NUCLEOTIDE SEQUENCE [LARGE SCALE GENOMIC DNA]</scope>
    <source>
        <strain evidence="2">M3125 / FGSC 7600</strain>
    </source>
</reference>
<organism evidence="1 2">
    <name type="scientific">Gibberella moniliformis (strain M3125 / FGSC 7600)</name>
    <name type="common">Maize ear and stalk rot fungus</name>
    <name type="synonym">Fusarium verticillioides</name>
    <dbReference type="NCBI Taxonomy" id="334819"/>
    <lineage>
        <taxon>Eukaryota</taxon>
        <taxon>Fungi</taxon>
        <taxon>Dikarya</taxon>
        <taxon>Ascomycota</taxon>
        <taxon>Pezizomycotina</taxon>
        <taxon>Sordariomycetes</taxon>
        <taxon>Hypocreomycetidae</taxon>
        <taxon>Hypocreales</taxon>
        <taxon>Nectriaceae</taxon>
        <taxon>Fusarium</taxon>
        <taxon>Fusarium fujikuroi species complex</taxon>
    </lineage>
</organism>
<dbReference type="VEuPathDB" id="FungiDB:FVEG_12414"/>
<name>W7MRP3_GIBM7</name>
<dbReference type="KEGG" id="fvr:FVEG_12414"/>
<evidence type="ECO:0000313" key="2">
    <source>
        <dbReference type="Proteomes" id="UP000009096"/>
    </source>
</evidence>
<protein>
    <submittedName>
        <fullName evidence="1">Uncharacterized protein</fullName>
    </submittedName>
</protein>
<dbReference type="RefSeq" id="XP_018760314.1">
    <property type="nucleotide sequence ID" value="XM_018901761.1"/>
</dbReference>